<reference evidence="1" key="1">
    <citation type="submission" date="2022-11" db="EMBL/GenBank/DDBJ databases">
        <title>Genome Sequence of Boeremia exigua.</title>
        <authorList>
            <person name="Buettner E."/>
        </authorList>
    </citation>
    <scope>NUCLEOTIDE SEQUENCE</scope>
    <source>
        <strain evidence="1">CU02</strain>
    </source>
</reference>
<evidence type="ECO:0000313" key="2">
    <source>
        <dbReference type="Proteomes" id="UP001153331"/>
    </source>
</evidence>
<evidence type="ECO:0000313" key="1">
    <source>
        <dbReference type="EMBL" id="KAJ8113208.1"/>
    </source>
</evidence>
<sequence>MRFASNTLALLALNVFSQSLPVNAEDRLNVQSLKHPGAMHTKEDLDRVRQRVQQGDQPWLKAFQHLEASSLAQTSHKPSPKEVVVRGQREDMVQNYASLYRDTHAAYQLALRYQVTQDTAYATAAVGILDAWTSTLKAIDGTGDRFLAAGLYGYQFANAGELLRNFSGWPKAKQTAFGVMLNDKFASLSHNFLLKHNDAAPDHYYANWYLCNIAGLMAIGTFNDNTTMFNYATNYLANGPPEGGAAGALPFFAIANFTEEGSGKTLMQSQEMGRDQGHALLCFALLAVIGQQGRSQNVDLFGLYGNEILNGAEYTAKFNTGHDVPFEPYRTHEGWRTEVSEWERYNIRPGFEGIYSHYAELKGLNASWSRTYRGTVNHNLAANIEGGGGDYGTSSGGYDSLGHGTLMFRLKPDSLGSRV</sequence>
<name>A0ACC2IDE4_9PLEO</name>
<accession>A0ACC2IDE4</accession>
<organism evidence="1 2">
    <name type="scientific">Boeremia exigua</name>
    <dbReference type="NCBI Taxonomy" id="749465"/>
    <lineage>
        <taxon>Eukaryota</taxon>
        <taxon>Fungi</taxon>
        <taxon>Dikarya</taxon>
        <taxon>Ascomycota</taxon>
        <taxon>Pezizomycotina</taxon>
        <taxon>Dothideomycetes</taxon>
        <taxon>Pleosporomycetidae</taxon>
        <taxon>Pleosporales</taxon>
        <taxon>Pleosporineae</taxon>
        <taxon>Didymellaceae</taxon>
        <taxon>Boeremia</taxon>
    </lineage>
</organism>
<proteinExistence type="predicted"/>
<gene>
    <name evidence="1" type="ORF">OPT61_g4615</name>
</gene>
<dbReference type="Proteomes" id="UP001153331">
    <property type="component" value="Unassembled WGS sequence"/>
</dbReference>
<keyword evidence="2" id="KW-1185">Reference proteome</keyword>
<comment type="caution">
    <text evidence="1">The sequence shown here is derived from an EMBL/GenBank/DDBJ whole genome shotgun (WGS) entry which is preliminary data.</text>
</comment>
<protein>
    <submittedName>
        <fullName evidence="1">Uncharacterized protein</fullName>
    </submittedName>
</protein>
<dbReference type="EMBL" id="JAPHNI010000268">
    <property type="protein sequence ID" value="KAJ8113208.1"/>
    <property type="molecule type" value="Genomic_DNA"/>
</dbReference>